<evidence type="ECO:0000256" key="2">
    <source>
        <dbReference type="SAM" id="SignalP"/>
    </source>
</evidence>
<keyword evidence="2" id="KW-0732">Signal</keyword>
<sequence>MAFLGVLVVASLFIVSPVLSKKEKSYTAESCNERCHKKHGYIIIPLTGGEETTEWMTTGSLVEKEEKPTSKFLKRVTLKKPTPKKSTLICDCKINPYVLDHIEDKGLILEDFLGWFKKAPWMGRGWLRIKGIKVKFPENSKYNKDQKYPVEGNQDLPPFDSPFQLDHHSQSFSHHSADQPFFQLDLTKFQKSLPRDKMLNLEDDLSEGGKTMVENKFFKDLKHNMDPSTPVKGNQDLPSSRVENSRSQPLVNDIKSIRSASRGSQDELSPPEKIAHHLQVQYDRSPPRNMKIDLQHSHSPPRDGKSVLHHATAGHLKSSDALLDSEKFLLHYIPTEQSTVECSAKCQVRGGYVRGEAKDLYSREGGAKHRDKIDLLVGMINDTEKVETCVCRLNFVLIQMVKSKNFDAEDVQKFEDLQDKPLVSVIHWLRKHGIEVHTHKTPFFKQFLRTNSMRGSEVQNPKTPQR</sequence>
<dbReference type="EMBL" id="OL652569">
    <property type="protein sequence ID" value="UZC78640.1"/>
    <property type="molecule type" value="mRNA"/>
</dbReference>
<dbReference type="AlphaFoldDB" id="A0A9E7VCL2"/>
<feature type="compositionally biased region" description="Polar residues" evidence="1">
    <location>
        <begin position="258"/>
        <end position="267"/>
    </location>
</feature>
<evidence type="ECO:0000256" key="1">
    <source>
        <dbReference type="SAM" id="MobiDB-lite"/>
    </source>
</evidence>
<accession>A0A9E7VCL2</accession>
<reference evidence="3" key="1">
    <citation type="submission" date="2021-11" db="EMBL/GenBank/DDBJ databases">
        <authorList>
            <person name="Peng Z."/>
        </authorList>
    </citation>
    <scope>NUCLEOTIDE SEQUENCE</scope>
    <source>
        <strain evidence="3">BtE7</strain>
    </source>
</reference>
<organism evidence="3">
    <name type="scientific">Bemisia tabaci</name>
    <name type="common">Sweetpotato whitefly</name>
    <name type="synonym">Aleurodes tabaci</name>
    <dbReference type="NCBI Taxonomy" id="7038"/>
    <lineage>
        <taxon>Eukaryota</taxon>
        <taxon>Metazoa</taxon>
        <taxon>Ecdysozoa</taxon>
        <taxon>Arthropoda</taxon>
        <taxon>Hexapoda</taxon>
        <taxon>Insecta</taxon>
        <taxon>Pterygota</taxon>
        <taxon>Neoptera</taxon>
        <taxon>Paraneoptera</taxon>
        <taxon>Hemiptera</taxon>
        <taxon>Sternorrhyncha</taxon>
        <taxon>Aleyrodoidea</taxon>
        <taxon>Aleyrodidae</taxon>
        <taxon>Aleyrodinae</taxon>
        <taxon>Bemisia</taxon>
    </lineage>
</organism>
<evidence type="ECO:0000313" key="3">
    <source>
        <dbReference type="EMBL" id="UZC78640.1"/>
    </source>
</evidence>
<name>A0A9E7VCL2_BEMTA</name>
<protein>
    <submittedName>
        <fullName evidence="3">Uncharacterized protein</fullName>
    </submittedName>
</protein>
<feature type="compositionally biased region" description="Polar residues" evidence="1">
    <location>
        <begin position="236"/>
        <end position="250"/>
    </location>
</feature>
<feature type="region of interest" description="Disordered" evidence="1">
    <location>
        <begin position="221"/>
        <end position="273"/>
    </location>
</feature>
<feature type="signal peptide" evidence="2">
    <location>
        <begin position="1"/>
        <end position="20"/>
    </location>
</feature>
<feature type="chain" id="PRO_5039132338" evidence="2">
    <location>
        <begin position="21"/>
        <end position="466"/>
    </location>
</feature>
<proteinExistence type="evidence at transcript level"/>